<evidence type="ECO:0000256" key="1">
    <source>
        <dbReference type="ARBA" id="ARBA00004651"/>
    </source>
</evidence>
<feature type="transmembrane region" description="Helical" evidence="7">
    <location>
        <begin position="106"/>
        <end position="131"/>
    </location>
</feature>
<comment type="similarity">
    <text evidence="2">Belongs to the DoxX family.</text>
</comment>
<comment type="subcellular location">
    <subcellularLocation>
        <location evidence="1">Cell membrane</location>
        <topology evidence="1">Multi-pass membrane protein</topology>
    </subcellularLocation>
</comment>
<dbReference type="GO" id="GO:0005886">
    <property type="term" value="C:plasma membrane"/>
    <property type="evidence" value="ECO:0007669"/>
    <property type="project" value="UniProtKB-SubCell"/>
</dbReference>
<evidence type="ECO:0008006" key="9">
    <source>
        <dbReference type="Google" id="ProtNLM"/>
    </source>
</evidence>
<sequence>MSDSPTLANASAPVRLIAKAVDCCKRIPYSLIAFIARFSIAAVFWKSGQTKVQGFVIDIVSGDFELGVPQLSGSAIPLFTEEYKVPLLSPEFAATLAAFAEHLFPALLLLGLATRFSALALLAMTLVIQLFVYPDAYPVHGTWAAILLMLAAKGPGKLSIDHLIAKHYGYKSA</sequence>
<feature type="transmembrane region" description="Helical" evidence="7">
    <location>
        <begin position="27"/>
        <end position="45"/>
    </location>
</feature>
<name>A0A653DYP3_9PSED</name>
<accession>A0A653DYP3</accession>
<evidence type="ECO:0000313" key="8">
    <source>
        <dbReference type="EMBL" id="VEV95431.1"/>
    </source>
</evidence>
<evidence type="ECO:0000256" key="4">
    <source>
        <dbReference type="ARBA" id="ARBA00022692"/>
    </source>
</evidence>
<reference evidence="8" key="1">
    <citation type="submission" date="2019-02" db="EMBL/GenBank/DDBJ databases">
        <authorList>
            <consortium name="Genoscope - CEA"/>
            <person name="William W."/>
        </authorList>
    </citation>
    <scope>NUCLEOTIDE SEQUENCE [LARGE SCALE GENOMIC DNA]</scope>
    <source>
        <strain evidence="8">YSy11</strain>
    </source>
</reference>
<dbReference type="InterPro" id="IPR051907">
    <property type="entry name" value="DoxX-like_oxidoreductase"/>
</dbReference>
<evidence type="ECO:0000256" key="6">
    <source>
        <dbReference type="ARBA" id="ARBA00023136"/>
    </source>
</evidence>
<evidence type="ECO:0000256" key="2">
    <source>
        <dbReference type="ARBA" id="ARBA00006679"/>
    </source>
</evidence>
<dbReference type="PANTHER" id="PTHR33452">
    <property type="entry name" value="OXIDOREDUCTASE CATD-RELATED"/>
    <property type="match status" value="1"/>
</dbReference>
<evidence type="ECO:0000256" key="7">
    <source>
        <dbReference type="SAM" id="Phobius"/>
    </source>
</evidence>
<protein>
    <recommendedName>
        <fullName evidence="9">Oxidoreductase</fullName>
    </recommendedName>
</protein>
<evidence type="ECO:0000256" key="5">
    <source>
        <dbReference type="ARBA" id="ARBA00022989"/>
    </source>
</evidence>
<keyword evidence="6 7" id="KW-0472">Membrane</keyword>
<keyword evidence="3" id="KW-1003">Cell membrane</keyword>
<dbReference type="RefSeq" id="WP_150547415.1">
    <property type="nucleotide sequence ID" value="NZ_LR215729.2"/>
</dbReference>
<dbReference type="InterPro" id="IPR032808">
    <property type="entry name" value="DoxX"/>
</dbReference>
<organism evidence="8">
    <name type="scientific">Pseudomonas marincola</name>
    <dbReference type="NCBI Taxonomy" id="437900"/>
    <lineage>
        <taxon>Bacteria</taxon>
        <taxon>Pseudomonadati</taxon>
        <taxon>Pseudomonadota</taxon>
        <taxon>Gammaproteobacteria</taxon>
        <taxon>Pseudomonadales</taxon>
        <taxon>Pseudomonadaceae</taxon>
        <taxon>Pseudomonas</taxon>
    </lineage>
</organism>
<gene>
    <name evidence="8" type="ORF">PMYSY11_0384</name>
</gene>
<dbReference type="EMBL" id="LR215729">
    <property type="protein sequence ID" value="VEV95431.1"/>
    <property type="molecule type" value="Genomic_DNA"/>
</dbReference>
<dbReference type="Pfam" id="PF07681">
    <property type="entry name" value="DoxX"/>
    <property type="match status" value="1"/>
</dbReference>
<keyword evidence="5 7" id="KW-1133">Transmembrane helix</keyword>
<dbReference type="PANTHER" id="PTHR33452:SF1">
    <property type="entry name" value="INNER MEMBRANE PROTEIN YPHA-RELATED"/>
    <property type="match status" value="1"/>
</dbReference>
<dbReference type="AlphaFoldDB" id="A0A653DYP3"/>
<proteinExistence type="inferred from homology"/>
<keyword evidence="4 7" id="KW-0812">Transmembrane</keyword>
<evidence type="ECO:0000256" key="3">
    <source>
        <dbReference type="ARBA" id="ARBA00022475"/>
    </source>
</evidence>